<evidence type="ECO:0000313" key="1">
    <source>
        <dbReference type="EMBL" id="SDM03086.1"/>
    </source>
</evidence>
<proteinExistence type="predicted"/>
<dbReference type="AlphaFoldDB" id="A0A1G9PWE3"/>
<sequence length="138" mass="15749">MGDHTESSELTHEEREAIHEVEVGVEWLLRAYGHLLAFHHAVGHGMDHLDEAQGRLWAAGHETLADRIRDDILPRGVTADDRWTYSVVEEFQASFLTPVTDFEDEARAAVTGGRQHVAERAQERAWRKRAENGERIEE</sequence>
<reference evidence="2" key="1">
    <citation type="submission" date="2016-10" db="EMBL/GenBank/DDBJ databases">
        <authorList>
            <person name="Varghese N."/>
            <person name="Submissions S."/>
        </authorList>
    </citation>
    <scope>NUCLEOTIDE SEQUENCE [LARGE SCALE GENOMIC DNA]</scope>
    <source>
        <strain evidence="2">CGMCC 1.10119</strain>
    </source>
</reference>
<dbReference type="Proteomes" id="UP000199451">
    <property type="component" value="Unassembled WGS sequence"/>
</dbReference>
<dbReference type="STRING" id="660521.SAMN04487949_0571"/>
<keyword evidence="2" id="KW-1185">Reference proteome</keyword>
<evidence type="ECO:0000313" key="2">
    <source>
        <dbReference type="Proteomes" id="UP000199451"/>
    </source>
</evidence>
<dbReference type="OrthoDB" id="186005at2157"/>
<gene>
    <name evidence="1" type="ORF">SAMN04487949_0571</name>
</gene>
<protein>
    <submittedName>
        <fullName evidence="1">Uncharacterized protein</fullName>
    </submittedName>
</protein>
<organism evidence="1 2">
    <name type="scientific">Halogranum gelatinilyticum</name>
    <dbReference type="NCBI Taxonomy" id="660521"/>
    <lineage>
        <taxon>Archaea</taxon>
        <taxon>Methanobacteriati</taxon>
        <taxon>Methanobacteriota</taxon>
        <taxon>Stenosarchaea group</taxon>
        <taxon>Halobacteria</taxon>
        <taxon>Halobacteriales</taxon>
        <taxon>Haloferacaceae</taxon>
    </lineage>
</organism>
<accession>A0A1G9PWE3</accession>
<dbReference type="RefSeq" id="WP_089693871.1">
    <property type="nucleotide sequence ID" value="NZ_FNHL01000001.1"/>
</dbReference>
<name>A0A1G9PWE3_9EURY</name>
<dbReference type="EMBL" id="FNHL01000001">
    <property type="protein sequence ID" value="SDM03086.1"/>
    <property type="molecule type" value="Genomic_DNA"/>
</dbReference>